<reference evidence="2" key="2">
    <citation type="submission" date="2020-12" db="EMBL/GenBank/DDBJ databases">
        <authorList>
            <person name="Kanost M."/>
        </authorList>
    </citation>
    <scope>NUCLEOTIDE SEQUENCE</scope>
</reference>
<feature type="compositionally biased region" description="Basic and acidic residues" evidence="1">
    <location>
        <begin position="96"/>
        <end position="118"/>
    </location>
</feature>
<reference evidence="2" key="1">
    <citation type="journal article" date="2016" name="Insect Biochem. Mol. Biol.">
        <title>Multifaceted biological insights from a draft genome sequence of the tobacco hornworm moth, Manduca sexta.</title>
        <authorList>
            <person name="Kanost M.R."/>
            <person name="Arrese E.L."/>
            <person name="Cao X."/>
            <person name="Chen Y.R."/>
            <person name="Chellapilla S."/>
            <person name="Goldsmith M.R."/>
            <person name="Grosse-Wilde E."/>
            <person name="Heckel D.G."/>
            <person name="Herndon N."/>
            <person name="Jiang H."/>
            <person name="Papanicolaou A."/>
            <person name="Qu J."/>
            <person name="Soulages J.L."/>
            <person name="Vogel H."/>
            <person name="Walters J."/>
            <person name="Waterhouse R.M."/>
            <person name="Ahn S.J."/>
            <person name="Almeida F.C."/>
            <person name="An C."/>
            <person name="Aqrawi P."/>
            <person name="Bretschneider A."/>
            <person name="Bryant W.B."/>
            <person name="Bucks S."/>
            <person name="Chao H."/>
            <person name="Chevignon G."/>
            <person name="Christen J.M."/>
            <person name="Clarke D.F."/>
            <person name="Dittmer N.T."/>
            <person name="Ferguson L.C.F."/>
            <person name="Garavelou S."/>
            <person name="Gordon K.H.J."/>
            <person name="Gunaratna R.T."/>
            <person name="Han Y."/>
            <person name="Hauser F."/>
            <person name="He Y."/>
            <person name="Heidel-Fischer H."/>
            <person name="Hirsh A."/>
            <person name="Hu Y."/>
            <person name="Jiang H."/>
            <person name="Kalra D."/>
            <person name="Klinner C."/>
            <person name="Konig C."/>
            <person name="Kovar C."/>
            <person name="Kroll A.R."/>
            <person name="Kuwar S.S."/>
            <person name="Lee S.L."/>
            <person name="Lehman R."/>
            <person name="Li K."/>
            <person name="Li Z."/>
            <person name="Liang H."/>
            <person name="Lovelace S."/>
            <person name="Lu Z."/>
            <person name="Mansfield J.H."/>
            <person name="McCulloch K.J."/>
            <person name="Mathew T."/>
            <person name="Morton B."/>
            <person name="Muzny D.M."/>
            <person name="Neunemann D."/>
            <person name="Ongeri F."/>
            <person name="Pauchet Y."/>
            <person name="Pu L.L."/>
            <person name="Pyrousis I."/>
            <person name="Rao X.J."/>
            <person name="Redding A."/>
            <person name="Roesel C."/>
            <person name="Sanchez-Gracia A."/>
            <person name="Schaack S."/>
            <person name="Shukla A."/>
            <person name="Tetreau G."/>
            <person name="Wang Y."/>
            <person name="Xiong G.H."/>
            <person name="Traut W."/>
            <person name="Walsh T.K."/>
            <person name="Worley K.C."/>
            <person name="Wu D."/>
            <person name="Wu W."/>
            <person name="Wu Y.Q."/>
            <person name="Zhang X."/>
            <person name="Zou Z."/>
            <person name="Zucker H."/>
            <person name="Briscoe A.D."/>
            <person name="Burmester T."/>
            <person name="Clem R.J."/>
            <person name="Feyereisen R."/>
            <person name="Grimmelikhuijzen C.J.P."/>
            <person name="Hamodrakas S.J."/>
            <person name="Hansson B.S."/>
            <person name="Huguet E."/>
            <person name="Jermiin L.S."/>
            <person name="Lan Q."/>
            <person name="Lehman H.K."/>
            <person name="Lorenzen M."/>
            <person name="Merzendorfer H."/>
            <person name="Michalopoulos I."/>
            <person name="Morton D.B."/>
            <person name="Muthukrishnan S."/>
            <person name="Oakeshott J.G."/>
            <person name="Palmer W."/>
            <person name="Park Y."/>
            <person name="Passarelli A.L."/>
            <person name="Rozas J."/>
            <person name="Schwartz L.M."/>
            <person name="Smith W."/>
            <person name="Southgate A."/>
            <person name="Vilcinskas A."/>
            <person name="Vogt R."/>
            <person name="Wang P."/>
            <person name="Werren J."/>
            <person name="Yu X.Q."/>
            <person name="Zhou J.J."/>
            <person name="Brown S.J."/>
            <person name="Scherer S.E."/>
            <person name="Richards S."/>
            <person name="Blissard G.W."/>
        </authorList>
    </citation>
    <scope>NUCLEOTIDE SEQUENCE</scope>
</reference>
<dbReference type="EMBL" id="JH669707">
    <property type="protein sequence ID" value="KAG6465735.1"/>
    <property type="molecule type" value="Genomic_DNA"/>
</dbReference>
<comment type="caution">
    <text evidence="2">The sequence shown here is derived from an EMBL/GenBank/DDBJ whole genome shotgun (WGS) entry which is preliminary data.</text>
</comment>
<feature type="compositionally biased region" description="Basic and acidic residues" evidence="1">
    <location>
        <begin position="233"/>
        <end position="242"/>
    </location>
</feature>
<protein>
    <submittedName>
        <fullName evidence="2">Uncharacterized protein</fullName>
    </submittedName>
</protein>
<proteinExistence type="predicted"/>
<evidence type="ECO:0000256" key="1">
    <source>
        <dbReference type="SAM" id="MobiDB-lite"/>
    </source>
</evidence>
<feature type="compositionally biased region" description="Basic and acidic residues" evidence="1">
    <location>
        <begin position="141"/>
        <end position="214"/>
    </location>
</feature>
<sequence>MQRQRQLQMIEIEKQKMEKEKAEAFMTGGNMVMVRRVAGDGAVTLAMPTVTTNQHNVNAMTACEQPAPASTKTIDNQRKQTWEQAIAHINQLAKGANKEKKKPKEQPKQEPKPKEPSKANDAGAESRTMSKKQKRLLAKMQAEEEEKKKQQQQETKLKKAEAKKAETPKAEVTKKTEKKPEPVKKADVVKKKEDKKEKKQEKVVEKKKDSKQEKNAPTPTAKPAKQPQAQQNNKKDNKKKDQQQQQQKPQVINITPDTTIEIVSKKNQCASEPEKPASCSIMEQLSCGVQVTMIY</sequence>
<dbReference type="EMBL" id="JH669707">
    <property type="protein sequence ID" value="KAG6465736.1"/>
    <property type="molecule type" value="Genomic_DNA"/>
</dbReference>
<evidence type="ECO:0000313" key="3">
    <source>
        <dbReference type="Proteomes" id="UP000791440"/>
    </source>
</evidence>
<feature type="compositionally biased region" description="Low complexity" evidence="1">
    <location>
        <begin position="215"/>
        <end position="232"/>
    </location>
</feature>
<accession>A0A921ZX08</accession>
<feature type="region of interest" description="Disordered" evidence="1">
    <location>
        <begin position="87"/>
        <end position="257"/>
    </location>
</feature>
<gene>
    <name evidence="2" type="ORF">O3G_MSEX015357</name>
</gene>
<organism evidence="2 3">
    <name type="scientific">Manduca sexta</name>
    <name type="common">Tobacco hawkmoth</name>
    <name type="synonym">Tobacco hornworm</name>
    <dbReference type="NCBI Taxonomy" id="7130"/>
    <lineage>
        <taxon>Eukaryota</taxon>
        <taxon>Metazoa</taxon>
        <taxon>Ecdysozoa</taxon>
        <taxon>Arthropoda</taxon>
        <taxon>Hexapoda</taxon>
        <taxon>Insecta</taxon>
        <taxon>Pterygota</taxon>
        <taxon>Neoptera</taxon>
        <taxon>Endopterygota</taxon>
        <taxon>Lepidoptera</taxon>
        <taxon>Glossata</taxon>
        <taxon>Ditrysia</taxon>
        <taxon>Bombycoidea</taxon>
        <taxon>Sphingidae</taxon>
        <taxon>Sphinginae</taxon>
        <taxon>Sphingini</taxon>
        <taxon>Manduca</taxon>
    </lineage>
</organism>
<dbReference type="AlphaFoldDB" id="A0A921ZX08"/>
<keyword evidence="3" id="KW-1185">Reference proteome</keyword>
<name>A0A921ZX08_MANSE</name>
<dbReference type="Proteomes" id="UP000791440">
    <property type="component" value="Unassembled WGS sequence"/>
</dbReference>
<evidence type="ECO:0000313" key="2">
    <source>
        <dbReference type="EMBL" id="KAG6465736.1"/>
    </source>
</evidence>